<comment type="caution">
    <text evidence="1">The sequence shown here is derived from an EMBL/GenBank/DDBJ whole genome shotgun (WGS) entry which is preliminary data.</text>
</comment>
<sequence length="92" mass="10575">MENQIFDISWLYQPLPFSLTYISVDGLEVRDYFLYNQSEGVEILATAASMEEAGQLMQEYPKTKFNFKLYNQCSIVEAVKYIQNSLNGGQSN</sequence>
<evidence type="ECO:0000313" key="2">
    <source>
        <dbReference type="Proteomes" id="UP000785679"/>
    </source>
</evidence>
<dbReference type="EMBL" id="RRYP01006507">
    <property type="protein sequence ID" value="TNV81149.1"/>
    <property type="molecule type" value="Genomic_DNA"/>
</dbReference>
<proteinExistence type="predicted"/>
<dbReference type="Proteomes" id="UP000785679">
    <property type="component" value="Unassembled WGS sequence"/>
</dbReference>
<accession>A0A8J8NUW1</accession>
<gene>
    <name evidence="1" type="ORF">FGO68_gene11538</name>
</gene>
<reference evidence="1" key="1">
    <citation type="submission" date="2019-06" db="EMBL/GenBank/DDBJ databases">
        <authorList>
            <person name="Zheng W."/>
        </authorList>
    </citation>
    <scope>NUCLEOTIDE SEQUENCE</scope>
    <source>
        <strain evidence="1">QDHG01</strain>
    </source>
</reference>
<protein>
    <submittedName>
        <fullName evidence="1">Uncharacterized protein</fullName>
    </submittedName>
</protein>
<evidence type="ECO:0000313" key="1">
    <source>
        <dbReference type="EMBL" id="TNV81149.1"/>
    </source>
</evidence>
<organism evidence="1 2">
    <name type="scientific">Halteria grandinella</name>
    <dbReference type="NCBI Taxonomy" id="5974"/>
    <lineage>
        <taxon>Eukaryota</taxon>
        <taxon>Sar</taxon>
        <taxon>Alveolata</taxon>
        <taxon>Ciliophora</taxon>
        <taxon>Intramacronucleata</taxon>
        <taxon>Spirotrichea</taxon>
        <taxon>Stichotrichia</taxon>
        <taxon>Sporadotrichida</taxon>
        <taxon>Halteriidae</taxon>
        <taxon>Halteria</taxon>
    </lineage>
</organism>
<name>A0A8J8NUW1_HALGN</name>
<keyword evidence="2" id="KW-1185">Reference proteome</keyword>
<dbReference type="AlphaFoldDB" id="A0A8J8NUW1"/>